<keyword evidence="2 10" id="KW-0547">Nucleotide-binding</keyword>
<comment type="catalytic activity">
    <reaction evidence="8">
        <text>L-threonyl-[protein] + ATP = O-phospho-L-threonyl-[protein] + ADP + H(+)</text>
        <dbReference type="Rhea" id="RHEA:46608"/>
        <dbReference type="Rhea" id="RHEA-COMP:11060"/>
        <dbReference type="Rhea" id="RHEA-COMP:11605"/>
        <dbReference type="ChEBI" id="CHEBI:15378"/>
        <dbReference type="ChEBI" id="CHEBI:30013"/>
        <dbReference type="ChEBI" id="CHEBI:30616"/>
        <dbReference type="ChEBI" id="CHEBI:61977"/>
        <dbReference type="ChEBI" id="CHEBI:456216"/>
        <dbReference type="EC" id="2.7.12.2"/>
    </reaction>
</comment>
<dbReference type="PROSITE" id="PS00108">
    <property type="entry name" value="PROTEIN_KINASE_ST"/>
    <property type="match status" value="1"/>
</dbReference>
<evidence type="ECO:0000256" key="1">
    <source>
        <dbReference type="ARBA" id="ARBA00022679"/>
    </source>
</evidence>
<keyword evidence="3 14" id="KW-0418">Kinase</keyword>
<dbReference type="GO" id="GO:0004674">
    <property type="term" value="F:protein serine/threonine kinase activity"/>
    <property type="evidence" value="ECO:0007669"/>
    <property type="project" value="UniProtKB-KW"/>
</dbReference>
<dbReference type="InterPro" id="IPR011009">
    <property type="entry name" value="Kinase-like_dom_sf"/>
</dbReference>
<accession>A0A0L0D987</accession>
<dbReference type="PROSITE" id="PS50011">
    <property type="entry name" value="PROTEIN_KINASE_DOM"/>
    <property type="match status" value="1"/>
</dbReference>
<evidence type="ECO:0000256" key="11">
    <source>
        <dbReference type="RuleBase" id="RU000304"/>
    </source>
</evidence>
<dbReference type="RefSeq" id="XP_013758364.1">
    <property type="nucleotide sequence ID" value="XM_013902910.1"/>
</dbReference>
<dbReference type="Gene3D" id="1.10.510.10">
    <property type="entry name" value="Transferase(Phosphotransferase) domain 1"/>
    <property type="match status" value="1"/>
</dbReference>
<evidence type="ECO:0000256" key="7">
    <source>
        <dbReference type="ARBA" id="ARBA00049014"/>
    </source>
</evidence>
<dbReference type="Gene3D" id="3.30.200.20">
    <property type="entry name" value="Phosphorylase Kinase, domain 1"/>
    <property type="match status" value="1"/>
</dbReference>
<evidence type="ECO:0000313" key="15">
    <source>
        <dbReference type="Proteomes" id="UP000054408"/>
    </source>
</evidence>
<evidence type="ECO:0000259" key="13">
    <source>
        <dbReference type="PROSITE" id="PS50011"/>
    </source>
</evidence>
<comment type="catalytic activity">
    <reaction evidence="9">
        <text>L-tyrosyl-[protein] + ATP = O-phospho-L-tyrosyl-[protein] + ADP + H(+)</text>
        <dbReference type="Rhea" id="RHEA:10596"/>
        <dbReference type="Rhea" id="RHEA-COMP:10136"/>
        <dbReference type="Rhea" id="RHEA-COMP:20101"/>
        <dbReference type="ChEBI" id="CHEBI:15378"/>
        <dbReference type="ChEBI" id="CHEBI:30616"/>
        <dbReference type="ChEBI" id="CHEBI:46858"/>
        <dbReference type="ChEBI" id="CHEBI:61978"/>
        <dbReference type="ChEBI" id="CHEBI:456216"/>
        <dbReference type="EC" id="2.7.12.2"/>
    </reaction>
</comment>
<protein>
    <recommendedName>
        <fullName evidence="6">mitogen-activated protein kinase kinase</fullName>
        <ecNumber evidence="6">2.7.12.2</ecNumber>
    </recommendedName>
</protein>
<evidence type="ECO:0000256" key="5">
    <source>
        <dbReference type="ARBA" id="ARBA00038035"/>
    </source>
</evidence>
<name>A0A0L0D987_THETB</name>
<keyword evidence="1" id="KW-0808">Transferase</keyword>
<evidence type="ECO:0000256" key="10">
    <source>
        <dbReference type="PROSITE-ProRule" id="PRU10141"/>
    </source>
</evidence>
<evidence type="ECO:0000256" key="4">
    <source>
        <dbReference type="ARBA" id="ARBA00022840"/>
    </source>
</evidence>
<keyword evidence="15" id="KW-1185">Reference proteome</keyword>
<gene>
    <name evidence="14" type="ORF">AMSG_04692</name>
</gene>
<comment type="similarity">
    <text evidence="5">Belongs to the protein kinase superfamily. STE Ser/Thr protein kinase family. MAP kinase kinase subfamily.</text>
</comment>
<evidence type="ECO:0000256" key="3">
    <source>
        <dbReference type="ARBA" id="ARBA00022777"/>
    </source>
</evidence>
<dbReference type="GO" id="GO:0004708">
    <property type="term" value="F:MAP kinase kinase activity"/>
    <property type="evidence" value="ECO:0007669"/>
    <property type="project" value="UniProtKB-EC"/>
</dbReference>
<dbReference type="PANTHER" id="PTHR48013:SF9">
    <property type="entry name" value="DUAL SPECIFICITY MITOGEN-ACTIVATED PROTEIN KINASE KINASE 5"/>
    <property type="match status" value="1"/>
</dbReference>
<dbReference type="AlphaFoldDB" id="A0A0L0D987"/>
<dbReference type="PANTHER" id="PTHR48013">
    <property type="entry name" value="DUAL SPECIFICITY MITOGEN-ACTIVATED PROTEIN KINASE KINASE 5-RELATED"/>
    <property type="match status" value="1"/>
</dbReference>
<feature type="domain" description="Protein kinase" evidence="13">
    <location>
        <begin position="138"/>
        <end position="409"/>
    </location>
</feature>
<keyword evidence="11" id="KW-0723">Serine/threonine-protein kinase</keyword>
<dbReference type="Pfam" id="PF00069">
    <property type="entry name" value="Pkinase"/>
    <property type="match status" value="1"/>
</dbReference>
<dbReference type="OrthoDB" id="10252354at2759"/>
<dbReference type="SUPFAM" id="SSF56112">
    <property type="entry name" value="Protein kinase-like (PK-like)"/>
    <property type="match status" value="1"/>
</dbReference>
<evidence type="ECO:0000256" key="2">
    <source>
        <dbReference type="ARBA" id="ARBA00022741"/>
    </source>
</evidence>
<keyword evidence="4 10" id="KW-0067">ATP-binding</keyword>
<dbReference type="EC" id="2.7.12.2" evidence="6"/>
<dbReference type="InterPro" id="IPR008271">
    <property type="entry name" value="Ser/Thr_kinase_AS"/>
</dbReference>
<dbReference type="eggNOG" id="KOG0581">
    <property type="taxonomic scope" value="Eukaryota"/>
</dbReference>
<dbReference type="STRING" id="461836.A0A0L0D987"/>
<dbReference type="SMART" id="SM00220">
    <property type="entry name" value="S_TKc"/>
    <property type="match status" value="1"/>
</dbReference>
<dbReference type="GeneID" id="25564226"/>
<feature type="region of interest" description="Disordered" evidence="12">
    <location>
        <begin position="1"/>
        <end position="32"/>
    </location>
</feature>
<dbReference type="EMBL" id="GL349452">
    <property type="protein sequence ID" value="KNC48947.1"/>
    <property type="molecule type" value="Genomic_DNA"/>
</dbReference>
<dbReference type="InterPro" id="IPR000719">
    <property type="entry name" value="Prot_kinase_dom"/>
</dbReference>
<reference evidence="14 15" key="1">
    <citation type="submission" date="2010-05" db="EMBL/GenBank/DDBJ databases">
        <title>The Genome Sequence of Thecamonas trahens ATCC 50062.</title>
        <authorList>
            <consortium name="The Broad Institute Genome Sequencing Platform"/>
            <person name="Russ C."/>
            <person name="Cuomo C."/>
            <person name="Shea T."/>
            <person name="Young S.K."/>
            <person name="Zeng Q."/>
            <person name="Koehrsen M."/>
            <person name="Haas B."/>
            <person name="Borodovsky M."/>
            <person name="Guigo R."/>
            <person name="Alvarado L."/>
            <person name="Berlin A."/>
            <person name="Bochicchio J."/>
            <person name="Borenstein D."/>
            <person name="Chapman S."/>
            <person name="Chen Z."/>
            <person name="Freedman E."/>
            <person name="Gellesch M."/>
            <person name="Goldberg J."/>
            <person name="Griggs A."/>
            <person name="Gujja S."/>
            <person name="Heilman E."/>
            <person name="Heiman D."/>
            <person name="Hepburn T."/>
            <person name="Howarth C."/>
            <person name="Jen D."/>
            <person name="Larson L."/>
            <person name="Mehta T."/>
            <person name="Park D."/>
            <person name="Pearson M."/>
            <person name="Roberts A."/>
            <person name="Saif S."/>
            <person name="Shenoy N."/>
            <person name="Sisk P."/>
            <person name="Stolte C."/>
            <person name="Sykes S."/>
            <person name="Thomson T."/>
            <person name="Walk T."/>
            <person name="White J."/>
            <person name="Yandava C."/>
            <person name="Burger G."/>
            <person name="Gray M.W."/>
            <person name="Holland P.W.H."/>
            <person name="King N."/>
            <person name="Lang F.B.F."/>
            <person name="Roger A.J."/>
            <person name="Ruiz-Trillo I."/>
            <person name="Lander E."/>
            <person name="Nusbaum C."/>
        </authorList>
    </citation>
    <scope>NUCLEOTIDE SEQUENCE [LARGE SCALE GENOMIC DNA]</scope>
    <source>
        <strain evidence="14 15">ATCC 50062</strain>
    </source>
</reference>
<organism evidence="14 15">
    <name type="scientific">Thecamonas trahens ATCC 50062</name>
    <dbReference type="NCBI Taxonomy" id="461836"/>
    <lineage>
        <taxon>Eukaryota</taxon>
        <taxon>Apusozoa</taxon>
        <taxon>Apusomonadida</taxon>
        <taxon>Apusomonadidae</taxon>
        <taxon>Thecamonas</taxon>
    </lineage>
</organism>
<comment type="catalytic activity">
    <reaction evidence="7">
        <text>L-seryl-[protein] + ATP = O-phospho-L-seryl-[protein] + ADP + H(+)</text>
        <dbReference type="Rhea" id="RHEA:17989"/>
        <dbReference type="Rhea" id="RHEA-COMP:9863"/>
        <dbReference type="Rhea" id="RHEA-COMP:11604"/>
        <dbReference type="ChEBI" id="CHEBI:15378"/>
        <dbReference type="ChEBI" id="CHEBI:29999"/>
        <dbReference type="ChEBI" id="CHEBI:30616"/>
        <dbReference type="ChEBI" id="CHEBI:83421"/>
        <dbReference type="ChEBI" id="CHEBI:456216"/>
        <dbReference type="EC" id="2.7.12.2"/>
    </reaction>
</comment>
<proteinExistence type="inferred from homology"/>
<dbReference type="Proteomes" id="UP000054408">
    <property type="component" value="Unassembled WGS sequence"/>
</dbReference>
<evidence type="ECO:0000256" key="6">
    <source>
        <dbReference type="ARBA" id="ARBA00038999"/>
    </source>
</evidence>
<evidence type="ECO:0000313" key="14">
    <source>
        <dbReference type="EMBL" id="KNC48947.1"/>
    </source>
</evidence>
<evidence type="ECO:0000256" key="9">
    <source>
        <dbReference type="ARBA" id="ARBA00051693"/>
    </source>
</evidence>
<evidence type="ECO:0000256" key="12">
    <source>
        <dbReference type="SAM" id="MobiDB-lite"/>
    </source>
</evidence>
<sequence length="430" mass="44114">MADSSKAIEAVQTQADLSPSPPPPSSSTAAAAAAAAAPGLKIDVKGPKAAGRAAAGQAAVGGLTIELGKRRDEISKSGTLLDEEGKALGNAAGVVVPISAQYRVVMTSQASVAAGGPQMQTLLDADEVCMDGVAQYELEFGERLGGGSFGVVWNCSNSVDGSQLAVKEVAVETGASLAASRRRHVKELRSLYKARACPDVVRFRGAFFADHHLFICMEYMDGGDLASLAARVGDTPLPGAVLVAAAGCVTRAMIFLKAASLMHRDIKPDNILVNSAGKLKLADFGESGELRRSRALTVAGNTLYAAPETLSGAGDPYTVKADVWSLGMTLVELALGYHPLVQSCRGGERAQLSMFALNTAIIHSPPPALDPAVLPHDYPAALADFVALALVQDPTARAGLDDLASAPLLTDAGAAPSVLAPAVAVWLAGL</sequence>
<feature type="binding site" evidence="10">
    <location>
        <position position="167"/>
    </location>
    <ligand>
        <name>ATP</name>
        <dbReference type="ChEBI" id="CHEBI:30616"/>
    </ligand>
</feature>
<evidence type="ECO:0000256" key="8">
    <source>
        <dbReference type="ARBA" id="ARBA00049299"/>
    </source>
</evidence>
<dbReference type="GO" id="GO:0005524">
    <property type="term" value="F:ATP binding"/>
    <property type="evidence" value="ECO:0007669"/>
    <property type="project" value="UniProtKB-UniRule"/>
</dbReference>
<dbReference type="PROSITE" id="PS00107">
    <property type="entry name" value="PROTEIN_KINASE_ATP"/>
    <property type="match status" value="1"/>
</dbReference>
<dbReference type="InterPro" id="IPR017441">
    <property type="entry name" value="Protein_kinase_ATP_BS"/>
</dbReference>